<proteinExistence type="predicted"/>
<feature type="transmembrane region" description="Helical" evidence="7">
    <location>
        <begin position="6"/>
        <end position="28"/>
    </location>
</feature>
<dbReference type="FunFam" id="3.40.50.720:FF:000145">
    <property type="entry name" value="Retinol dehydrogenase 12"/>
    <property type="match status" value="1"/>
</dbReference>
<dbReference type="SMR" id="A0A0Q9X4E4"/>
<name>A0A0Q9X4E4_DROWI</name>
<evidence type="ECO:0000256" key="1">
    <source>
        <dbReference type="ARBA" id="ARBA00004891"/>
    </source>
</evidence>
<dbReference type="InterPro" id="IPR036291">
    <property type="entry name" value="NAD(P)-bd_dom_sf"/>
</dbReference>
<reference evidence="8 9" key="1">
    <citation type="journal article" date="2007" name="Nature">
        <title>Evolution of genes and genomes on the Drosophila phylogeny.</title>
        <authorList>
            <consortium name="Drosophila 12 Genomes Consortium"/>
            <person name="Clark A.G."/>
            <person name="Eisen M.B."/>
            <person name="Smith D.R."/>
            <person name="Bergman C.M."/>
            <person name="Oliver B."/>
            <person name="Markow T.A."/>
            <person name="Kaufman T.C."/>
            <person name="Kellis M."/>
            <person name="Gelbart W."/>
            <person name="Iyer V.N."/>
            <person name="Pollard D.A."/>
            <person name="Sackton T.B."/>
            <person name="Larracuente A.M."/>
            <person name="Singh N.D."/>
            <person name="Abad J.P."/>
            <person name="Abt D.N."/>
            <person name="Adryan B."/>
            <person name="Aguade M."/>
            <person name="Akashi H."/>
            <person name="Anderson W.W."/>
            <person name="Aquadro C.F."/>
            <person name="Ardell D.H."/>
            <person name="Arguello R."/>
            <person name="Artieri C.G."/>
            <person name="Barbash D.A."/>
            <person name="Barker D."/>
            <person name="Barsanti P."/>
            <person name="Batterham P."/>
            <person name="Batzoglou S."/>
            <person name="Begun D."/>
            <person name="Bhutkar A."/>
            <person name="Blanco E."/>
            <person name="Bosak S.A."/>
            <person name="Bradley R.K."/>
            <person name="Brand A.D."/>
            <person name="Brent M.R."/>
            <person name="Brooks A.N."/>
            <person name="Brown R.H."/>
            <person name="Butlin R.K."/>
            <person name="Caggese C."/>
            <person name="Calvi B.R."/>
            <person name="Bernardo de Carvalho A."/>
            <person name="Caspi A."/>
            <person name="Castrezana S."/>
            <person name="Celniker S.E."/>
            <person name="Chang J.L."/>
            <person name="Chapple C."/>
            <person name="Chatterji S."/>
            <person name="Chinwalla A."/>
            <person name="Civetta A."/>
            <person name="Clifton S.W."/>
            <person name="Comeron J.M."/>
            <person name="Costello J.C."/>
            <person name="Coyne J.A."/>
            <person name="Daub J."/>
            <person name="David R.G."/>
            <person name="Delcher A.L."/>
            <person name="Delehaunty K."/>
            <person name="Do C.B."/>
            <person name="Ebling H."/>
            <person name="Edwards K."/>
            <person name="Eickbush T."/>
            <person name="Evans J.D."/>
            <person name="Filipski A."/>
            <person name="Findeiss S."/>
            <person name="Freyhult E."/>
            <person name="Fulton L."/>
            <person name="Fulton R."/>
            <person name="Garcia A.C."/>
            <person name="Gardiner A."/>
            <person name="Garfield D.A."/>
            <person name="Garvin B.E."/>
            <person name="Gibson G."/>
            <person name="Gilbert D."/>
            <person name="Gnerre S."/>
            <person name="Godfrey J."/>
            <person name="Good R."/>
            <person name="Gotea V."/>
            <person name="Gravely B."/>
            <person name="Greenberg A.J."/>
            <person name="Griffiths-Jones S."/>
            <person name="Gross S."/>
            <person name="Guigo R."/>
            <person name="Gustafson E.A."/>
            <person name="Haerty W."/>
            <person name="Hahn M.W."/>
            <person name="Halligan D.L."/>
            <person name="Halpern A.L."/>
            <person name="Halter G.M."/>
            <person name="Han M.V."/>
            <person name="Heger A."/>
            <person name="Hillier L."/>
            <person name="Hinrichs A.S."/>
            <person name="Holmes I."/>
            <person name="Hoskins R.A."/>
            <person name="Hubisz M.J."/>
            <person name="Hultmark D."/>
            <person name="Huntley M.A."/>
            <person name="Jaffe D.B."/>
            <person name="Jagadeeshan S."/>
            <person name="Jeck W.R."/>
            <person name="Johnson J."/>
            <person name="Jones C.D."/>
            <person name="Jordan W.C."/>
            <person name="Karpen G.H."/>
            <person name="Kataoka E."/>
            <person name="Keightley P.D."/>
            <person name="Kheradpour P."/>
            <person name="Kirkness E.F."/>
            <person name="Koerich L.B."/>
            <person name="Kristiansen K."/>
            <person name="Kudrna D."/>
            <person name="Kulathinal R.J."/>
            <person name="Kumar S."/>
            <person name="Kwok R."/>
            <person name="Lander E."/>
            <person name="Langley C.H."/>
            <person name="Lapoint R."/>
            <person name="Lazzaro B.P."/>
            <person name="Lee S.J."/>
            <person name="Levesque L."/>
            <person name="Li R."/>
            <person name="Lin C.F."/>
            <person name="Lin M.F."/>
            <person name="Lindblad-Toh K."/>
            <person name="Llopart A."/>
            <person name="Long M."/>
            <person name="Low L."/>
            <person name="Lozovsky E."/>
            <person name="Lu J."/>
            <person name="Luo M."/>
            <person name="Machado C.A."/>
            <person name="Makalowski W."/>
            <person name="Marzo M."/>
            <person name="Matsuda M."/>
            <person name="Matzkin L."/>
            <person name="McAllister B."/>
            <person name="McBride C.S."/>
            <person name="McKernan B."/>
            <person name="McKernan K."/>
            <person name="Mendez-Lago M."/>
            <person name="Minx P."/>
            <person name="Mollenhauer M.U."/>
            <person name="Montooth K."/>
            <person name="Mount S.M."/>
            <person name="Mu X."/>
            <person name="Myers E."/>
            <person name="Negre B."/>
            <person name="Newfeld S."/>
            <person name="Nielsen R."/>
            <person name="Noor M.A."/>
            <person name="O'Grady P."/>
            <person name="Pachter L."/>
            <person name="Papaceit M."/>
            <person name="Parisi M.J."/>
            <person name="Parisi M."/>
            <person name="Parts L."/>
            <person name="Pedersen J.S."/>
            <person name="Pesole G."/>
            <person name="Phillippy A.M."/>
            <person name="Ponting C.P."/>
            <person name="Pop M."/>
            <person name="Porcelli D."/>
            <person name="Powell J.R."/>
            <person name="Prohaska S."/>
            <person name="Pruitt K."/>
            <person name="Puig M."/>
            <person name="Quesneville H."/>
            <person name="Ram K.R."/>
            <person name="Rand D."/>
            <person name="Rasmussen M.D."/>
            <person name="Reed L.K."/>
            <person name="Reenan R."/>
            <person name="Reily A."/>
            <person name="Remington K.A."/>
            <person name="Rieger T.T."/>
            <person name="Ritchie M.G."/>
            <person name="Robin C."/>
            <person name="Rogers Y.H."/>
            <person name="Rohde C."/>
            <person name="Rozas J."/>
            <person name="Rubenfield M.J."/>
            <person name="Ruiz A."/>
            <person name="Russo S."/>
            <person name="Salzberg S.L."/>
            <person name="Sanchez-Gracia A."/>
            <person name="Saranga D.J."/>
            <person name="Sato H."/>
            <person name="Schaeffer S.W."/>
            <person name="Schatz M.C."/>
            <person name="Schlenke T."/>
            <person name="Schwartz R."/>
            <person name="Segarra C."/>
            <person name="Singh R.S."/>
            <person name="Sirot L."/>
            <person name="Sirota M."/>
            <person name="Sisneros N.B."/>
            <person name="Smith C.D."/>
            <person name="Smith T.F."/>
            <person name="Spieth J."/>
            <person name="Stage D.E."/>
            <person name="Stark A."/>
            <person name="Stephan W."/>
            <person name="Strausberg R.L."/>
            <person name="Strempel S."/>
            <person name="Sturgill D."/>
            <person name="Sutton G."/>
            <person name="Sutton G.G."/>
            <person name="Tao W."/>
            <person name="Teichmann S."/>
            <person name="Tobari Y.N."/>
            <person name="Tomimura Y."/>
            <person name="Tsolas J.M."/>
            <person name="Valente V.L."/>
            <person name="Venter E."/>
            <person name="Venter J.C."/>
            <person name="Vicario S."/>
            <person name="Vieira F.G."/>
            <person name="Vilella A.J."/>
            <person name="Villasante A."/>
            <person name="Walenz B."/>
            <person name="Wang J."/>
            <person name="Wasserman M."/>
            <person name="Watts T."/>
            <person name="Wilson D."/>
            <person name="Wilson R.K."/>
            <person name="Wing R.A."/>
            <person name="Wolfner M.F."/>
            <person name="Wong A."/>
            <person name="Wong G.K."/>
            <person name="Wu C.I."/>
            <person name="Wu G."/>
            <person name="Yamamoto D."/>
            <person name="Yang H.P."/>
            <person name="Yang S.P."/>
            <person name="Yorke J.A."/>
            <person name="Yoshida K."/>
            <person name="Zdobnov E."/>
            <person name="Zhang P."/>
            <person name="Zhang Y."/>
            <person name="Zimin A.V."/>
            <person name="Baldwin J."/>
            <person name="Abdouelleil A."/>
            <person name="Abdulkadir J."/>
            <person name="Abebe A."/>
            <person name="Abera B."/>
            <person name="Abreu J."/>
            <person name="Acer S.C."/>
            <person name="Aftuck L."/>
            <person name="Alexander A."/>
            <person name="An P."/>
            <person name="Anderson E."/>
            <person name="Anderson S."/>
            <person name="Arachi H."/>
            <person name="Azer M."/>
            <person name="Bachantsang P."/>
            <person name="Barry A."/>
            <person name="Bayul T."/>
            <person name="Berlin A."/>
            <person name="Bessette D."/>
            <person name="Bloom T."/>
            <person name="Blye J."/>
            <person name="Boguslavskiy L."/>
            <person name="Bonnet C."/>
            <person name="Boukhgalter B."/>
            <person name="Bourzgui I."/>
            <person name="Brown A."/>
            <person name="Cahill P."/>
            <person name="Channer S."/>
            <person name="Cheshatsang Y."/>
            <person name="Chuda L."/>
            <person name="Citroen M."/>
            <person name="Collymore A."/>
            <person name="Cooke P."/>
            <person name="Costello M."/>
            <person name="D'Aco K."/>
            <person name="Daza R."/>
            <person name="De Haan G."/>
            <person name="DeGray S."/>
            <person name="DeMaso C."/>
            <person name="Dhargay N."/>
            <person name="Dooley K."/>
            <person name="Dooley E."/>
            <person name="Doricent M."/>
            <person name="Dorje P."/>
            <person name="Dorjee K."/>
            <person name="Dupes A."/>
            <person name="Elong R."/>
            <person name="Falk J."/>
            <person name="Farina A."/>
            <person name="Faro S."/>
            <person name="Ferguson D."/>
            <person name="Fisher S."/>
            <person name="Foley C.D."/>
            <person name="Franke A."/>
            <person name="Friedrich D."/>
            <person name="Gadbois L."/>
            <person name="Gearin G."/>
            <person name="Gearin C.R."/>
            <person name="Giannoukos G."/>
            <person name="Goode T."/>
            <person name="Graham J."/>
            <person name="Grandbois E."/>
            <person name="Grewal S."/>
            <person name="Gyaltsen K."/>
            <person name="Hafez N."/>
            <person name="Hagos B."/>
            <person name="Hall J."/>
            <person name="Henson C."/>
            <person name="Hollinger A."/>
            <person name="Honan T."/>
            <person name="Huard M.D."/>
            <person name="Hughes L."/>
            <person name="Hurhula B."/>
            <person name="Husby M.E."/>
            <person name="Kamat A."/>
            <person name="Kanga B."/>
            <person name="Kashin S."/>
            <person name="Khazanovich D."/>
            <person name="Kisner P."/>
            <person name="Lance K."/>
            <person name="Lara M."/>
            <person name="Lee W."/>
            <person name="Lennon N."/>
            <person name="Letendre F."/>
            <person name="LeVine R."/>
            <person name="Lipovsky A."/>
            <person name="Liu X."/>
            <person name="Liu J."/>
            <person name="Liu S."/>
            <person name="Lokyitsang T."/>
            <person name="Lokyitsang Y."/>
            <person name="Lubonja R."/>
            <person name="Lui A."/>
            <person name="MacDonald P."/>
            <person name="Magnisalis V."/>
            <person name="Maru K."/>
            <person name="Matthews C."/>
            <person name="McCusker W."/>
            <person name="McDonough S."/>
            <person name="Mehta T."/>
            <person name="Meldrim J."/>
            <person name="Meneus L."/>
            <person name="Mihai O."/>
            <person name="Mihalev A."/>
            <person name="Mihova T."/>
            <person name="Mittelman R."/>
            <person name="Mlenga V."/>
            <person name="Montmayeur A."/>
            <person name="Mulrain L."/>
            <person name="Navidi A."/>
            <person name="Naylor J."/>
            <person name="Negash T."/>
            <person name="Nguyen T."/>
            <person name="Nguyen N."/>
            <person name="Nicol R."/>
            <person name="Norbu C."/>
            <person name="Norbu N."/>
            <person name="Novod N."/>
            <person name="O'Neill B."/>
            <person name="Osman S."/>
            <person name="Markiewicz E."/>
            <person name="Oyono O.L."/>
            <person name="Patti C."/>
            <person name="Phunkhang P."/>
            <person name="Pierre F."/>
            <person name="Priest M."/>
            <person name="Raghuraman S."/>
            <person name="Rege F."/>
            <person name="Reyes R."/>
            <person name="Rise C."/>
            <person name="Rogov P."/>
            <person name="Ross K."/>
            <person name="Ryan E."/>
            <person name="Settipalli S."/>
            <person name="Shea T."/>
            <person name="Sherpa N."/>
            <person name="Shi L."/>
            <person name="Shih D."/>
            <person name="Sparrow T."/>
            <person name="Spaulding J."/>
            <person name="Stalker J."/>
            <person name="Stange-Thomann N."/>
            <person name="Stavropoulos S."/>
            <person name="Stone C."/>
            <person name="Strader C."/>
            <person name="Tesfaye S."/>
            <person name="Thomson T."/>
            <person name="Thoulutsang Y."/>
            <person name="Thoulutsang D."/>
            <person name="Topham K."/>
            <person name="Topping I."/>
            <person name="Tsamla T."/>
            <person name="Vassiliev H."/>
            <person name="Vo A."/>
            <person name="Wangchuk T."/>
            <person name="Wangdi T."/>
            <person name="Weiand M."/>
            <person name="Wilkinson J."/>
            <person name="Wilson A."/>
            <person name="Yadav S."/>
            <person name="Young G."/>
            <person name="Yu Q."/>
            <person name="Zembek L."/>
            <person name="Zhong D."/>
            <person name="Zimmer A."/>
            <person name="Zwirko Z."/>
            <person name="Jaffe D.B."/>
            <person name="Alvarez P."/>
            <person name="Brockman W."/>
            <person name="Butler J."/>
            <person name="Chin C."/>
            <person name="Gnerre S."/>
            <person name="Grabherr M."/>
            <person name="Kleber M."/>
            <person name="Mauceli E."/>
            <person name="MacCallum I."/>
        </authorList>
    </citation>
    <scope>NUCLEOTIDE SEQUENCE [LARGE SCALE GENOMIC DNA]</scope>
    <source>
        <strain evidence="9">Tucson 14030-0811.24</strain>
    </source>
</reference>
<dbReference type="EC" id="1.1.1.300" evidence="2"/>
<protein>
    <recommendedName>
        <fullName evidence="2">NADP-retinol dehydrogenase</fullName>
        <ecNumber evidence="2">1.1.1.300</ecNumber>
    </recommendedName>
</protein>
<evidence type="ECO:0000256" key="2">
    <source>
        <dbReference type="ARBA" id="ARBA00012852"/>
    </source>
</evidence>
<accession>A0A0Q9X4E4</accession>
<evidence type="ECO:0000256" key="3">
    <source>
        <dbReference type="ARBA" id="ARBA00022857"/>
    </source>
</evidence>
<dbReference type="PRINTS" id="PR00081">
    <property type="entry name" value="GDHRDH"/>
</dbReference>
<evidence type="ECO:0000256" key="6">
    <source>
        <dbReference type="ARBA" id="ARBA00050568"/>
    </source>
</evidence>
<keyword evidence="7" id="KW-1133">Transmembrane helix</keyword>
<dbReference type="STRING" id="7260.A0A0Q9X4E4"/>
<evidence type="ECO:0000256" key="5">
    <source>
        <dbReference type="ARBA" id="ARBA00023098"/>
    </source>
</evidence>
<comment type="catalytic activity">
    <reaction evidence="6">
        <text>all-trans-retinol + NADP(+) = all-trans-retinal + NADPH + H(+)</text>
        <dbReference type="Rhea" id="RHEA:25033"/>
        <dbReference type="ChEBI" id="CHEBI:15378"/>
        <dbReference type="ChEBI" id="CHEBI:17336"/>
        <dbReference type="ChEBI" id="CHEBI:17898"/>
        <dbReference type="ChEBI" id="CHEBI:57783"/>
        <dbReference type="ChEBI" id="CHEBI:58349"/>
        <dbReference type="EC" id="1.1.1.300"/>
    </reaction>
</comment>
<dbReference type="Gene3D" id="3.40.50.720">
    <property type="entry name" value="NAD(P)-binding Rossmann-like Domain"/>
    <property type="match status" value="1"/>
</dbReference>
<keyword evidence="7" id="KW-0472">Membrane</keyword>
<dbReference type="Pfam" id="PF00106">
    <property type="entry name" value="adh_short"/>
    <property type="match status" value="1"/>
</dbReference>
<keyword evidence="5" id="KW-0443">Lipid metabolism</keyword>
<sequence>MGVITNILHGLVPILLTHGLVALIAYCLRLYMQGQKFKKQTDETGKVVIVTGANTGLGKETVRELARRGATVYMACRDKRRGERSRNEIVEETNNQNIYVRVCDLASLDSIRKFVDGFKREQSQLHLLINNAGVFWAPRQLTKDGFEMHLGVNHLGHFFLTHLLLDVLRKSAPSRIVVVASRAHERGLIQVEDLNSDHCVYDEGVAYCQSKLANILFTRELAKRLKGTGVTVNAVNPGIADTEIARNMMFFQTPIAQYVAETTLKPLFWSVMKTPKNGAQTTLFAALDPDLNQVSGVYFSECSLKQVAPVGCDDKMAKWLWAKSEKWTGISY</sequence>
<evidence type="ECO:0000313" key="8">
    <source>
        <dbReference type="EMBL" id="KRF99170.1"/>
    </source>
</evidence>
<dbReference type="PANTHER" id="PTHR43157:SF31">
    <property type="entry name" value="PHOSPHATIDYLINOSITOL-GLYCAN BIOSYNTHESIS CLASS F PROTEIN"/>
    <property type="match status" value="1"/>
</dbReference>
<dbReference type="SUPFAM" id="SSF51735">
    <property type="entry name" value="NAD(P)-binding Rossmann-fold domains"/>
    <property type="match status" value="1"/>
</dbReference>
<keyword evidence="4 8" id="KW-0560">Oxidoreductase</keyword>
<keyword evidence="9" id="KW-1185">Reference proteome</keyword>
<dbReference type="OrthoDB" id="191139at2759"/>
<dbReference type="InParanoid" id="A0A0Q9X4E4"/>
<comment type="pathway">
    <text evidence="1">Cofactor metabolism; retinol metabolism.</text>
</comment>
<dbReference type="InterPro" id="IPR002347">
    <property type="entry name" value="SDR_fam"/>
</dbReference>
<dbReference type="GO" id="GO:0052650">
    <property type="term" value="F:all-trans-retinol dehydrogenase (NADP+) activity"/>
    <property type="evidence" value="ECO:0007669"/>
    <property type="project" value="UniProtKB-EC"/>
</dbReference>
<gene>
    <name evidence="8" type="primary">Dwil\GK18000</name>
    <name evidence="8" type="ORF">Dwil_GK18000</name>
</gene>
<dbReference type="Proteomes" id="UP000007798">
    <property type="component" value="Unassembled WGS sequence"/>
</dbReference>
<evidence type="ECO:0000313" key="9">
    <source>
        <dbReference type="Proteomes" id="UP000007798"/>
    </source>
</evidence>
<keyword evidence="7" id="KW-0812">Transmembrane</keyword>
<dbReference type="AlphaFoldDB" id="A0A0Q9X4E4"/>
<organism evidence="8 9">
    <name type="scientific">Drosophila willistoni</name>
    <name type="common">Fruit fly</name>
    <dbReference type="NCBI Taxonomy" id="7260"/>
    <lineage>
        <taxon>Eukaryota</taxon>
        <taxon>Metazoa</taxon>
        <taxon>Ecdysozoa</taxon>
        <taxon>Arthropoda</taxon>
        <taxon>Hexapoda</taxon>
        <taxon>Insecta</taxon>
        <taxon>Pterygota</taxon>
        <taxon>Neoptera</taxon>
        <taxon>Endopterygota</taxon>
        <taxon>Diptera</taxon>
        <taxon>Brachycera</taxon>
        <taxon>Muscomorpha</taxon>
        <taxon>Ephydroidea</taxon>
        <taxon>Drosophilidae</taxon>
        <taxon>Drosophila</taxon>
        <taxon>Sophophora</taxon>
    </lineage>
</organism>
<evidence type="ECO:0000256" key="4">
    <source>
        <dbReference type="ARBA" id="ARBA00023002"/>
    </source>
</evidence>
<dbReference type="FunCoup" id="A0A0Q9X4E4">
    <property type="interactions" value="216"/>
</dbReference>
<dbReference type="PANTHER" id="PTHR43157">
    <property type="entry name" value="PHOSPHATIDYLINOSITOL-GLYCAN BIOSYNTHESIS CLASS F PROTEIN-RELATED"/>
    <property type="match status" value="1"/>
</dbReference>
<evidence type="ECO:0000256" key="7">
    <source>
        <dbReference type="SAM" id="Phobius"/>
    </source>
</evidence>
<keyword evidence="3" id="KW-0521">NADP</keyword>
<dbReference type="EMBL" id="CH964154">
    <property type="protein sequence ID" value="KRF99170.1"/>
    <property type="molecule type" value="Genomic_DNA"/>
</dbReference>